<dbReference type="Proteomes" id="UP000253226">
    <property type="component" value="Unassembled WGS sequence"/>
</dbReference>
<keyword evidence="1" id="KW-0812">Transmembrane</keyword>
<feature type="transmembrane region" description="Helical" evidence="1">
    <location>
        <begin position="88"/>
        <end position="106"/>
    </location>
</feature>
<name>A0A367W2M1_9PROT</name>
<accession>A0A367W2M1</accession>
<dbReference type="EMBL" id="JPWF01000011">
    <property type="protein sequence ID" value="RCK33860.1"/>
    <property type="molecule type" value="Genomic_DNA"/>
</dbReference>
<feature type="transmembrane region" description="Helical" evidence="1">
    <location>
        <begin position="48"/>
        <end position="67"/>
    </location>
</feature>
<keyword evidence="1" id="KW-1133">Transmembrane helix</keyword>
<evidence type="ECO:0000313" key="3">
    <source>
        <dbReference type="Proteomes" id="UP000253226"/>
    </source>
</evidence>
<dbReference type="RefSeq" id="WP_114103419.1">
    <property type="nucleotide sequence ID" value="NZ_JPWF01000011.1"/>
</dbReference>
<evidence type="ECO:0000313" key="2">
    <source>
        <dbReference type="EMBL" id="RCK33860.1"/>
    </source>
</evidence>
<gene>
    <name evidence="2" type="ORF">TH19_16785</name>
</gene>
<feature type="transmembrane region" description="Helical" evidence="1">
    <location>
        <begin position="20"/>
        <end position="42"/>
    </location>
</feature>
<sequence>MYQFARKLVRLYRDKNFRGINLTVLIIWPIISGFLILVRVLPASLFEARLLFAWAFIGVVFSPRRALGGRFAKMQLRYGFWPLPGPGVIYAIALMPLMAMVYLRVLDGPKPMVPFFSIVFGCYFGVVILFFRPWFLRLFFGVDKNTKILKAWRYSK</sequence>
<reference evidence="2 3" key="1">
    <citation type="submission" date="2014-07" db="EMBL/GenBank/DDBJ databases">
        <title>Draft genome sequence of Thalassospira profundimaris 35.</title>
        <authorList>
            <person name="Lai Q."/>
            <person name="Shao Z."/>
        </authorList>
    </citation>
    <scope>NUCLEOTIDE SEQUENCE [LARGE SCALE GENOMIC DNA]</scope>
    <source>
        <strain evidence="2 3">35</strain>
    </source>
</reference>
<keyword evidence="1" id="KW-0472">Membrane</keyword>
<comment type="caution">
    <text evidence="2">The sequence shown here is derived from an EMBL/GenBank/DDBJ whole genome shotgun (WGS) entry which is preliminary data.</text>
</comment>
<dbReference type="AlphaFoldDB" id="A0A367W2M1"/>
<protein>
    <submittedName>
        <fullName evidence="2">Uncharacterized protein</fullName>
    </submittedName>
</protein>
<evidence type="ECO:0000256" key="1">
    <source>
        <dbReference type="SAM" id="Phobius"/>
    </source>
</evidence>
<organism evidence="2 3">
    <name type="scientific">Thalassospira profundimaris</name>
    <dbReference type="NCBI Taxonomy" id="502049"/>
    <lineage>
        <taxon>Bacteria</taxon>
        <taxon>Pseudomonadati</taxon>
        <taxon>Pseudomonadota</taxon>
        <taxon>Alphaproteobacteria</taxon>
        <taxon>Rhodospirillales</taxon>
        <taxon>Thalassospiraceae</taxon>
        <taxon>Thalassospira</taxon>
    </lineage>
</organism>
<proteinExistence type="predicted"/>
<feature type="transmembrane region" description="Helical" evidence="1">
    <location>
        <begin position="112"/>
        <end position="131"/>
    </location>
</feature>